<proteinExistence type="predicted"/>
<name>A0A2V3Y5R6_9FIRM</name>
<evidence type="ECO:0000256" key="1">
    <source>
        <dbReference type="SAM" id="Phobius"/>
    </source>
</evidence>
<gene>
    <name evidence="2" type="ORF">DFR60_105206</name>
</gene>
<evidence type="ECO:0000313" key="2">
    <source>
        <dbReference type="EMBL" id="PXX53717.1"/>
    </source>
</evidence>
<protein>
    <recommendedName>
        <fullName evidence="4">DUF3592 domain-containing protein</fullName>
    </recommendedName>
</protein>
<dbReference type="GeneID" id="86061599"/>
<dbReference type="RefSeq" id="WP_110323045.1">
    <property type="nucleotide sequence ID" value="NZ_JAQETU010000016.1"/>
</dbReference>
<reference evidence="2 3" key="1">
    <citation type="submission" date="2018-05" db="EMBL/GenBank/DDBJ databases">
        <title>Genomic Encyclopedia of Type Strains, Phase IV (KMG-IV): sequencing the most valuable type-strain genomes for metagenomic binning, comparative biology and taxonomic classification.</title>
        <authorList>
            <person name="Goeker M."/>
        </authorList>
    </citation>
    <scope>NUCLEOTIDE SEQUENCE [LARGE SCALE GENOMIC DNA]</scope>
    <source>
        <strain evidence="2 3">DSM 24995</strain>
    </source>
</reference>
<feature type="transmembrane region" description="Helical" evidence="1">
    <location>
        <begin position="109"/>
        <end position="130"/>
    </location>
</feature>
<comment type="caution">
    <text evidence="2">The sequence shown here is derived from an EMBL/GenBank/DDBJ whole genome shotgun (WGS) entry which is preliminary data.</text>
</comment>
<sequence length="140" mass="15613">MSKKTVILMIATVLCIIATVVLHGVVDNSDVEYEEVEVKVISSETVYKKILGKRQMQYEVFVSYYGKEYELKNTHSSAPYIPGRTVTAYLSNEKLYANIEGVKTSTPVAFLYFACLIASFGMLIMTLSSFGSKKKNLANT</sequence>
<dbReference type="AlphaFoldDB" id="A0A2V3Y5R6"/>
<dbReference type="Proteomes" id="UP000248057">
    <property type="component" value="Unassembled WGS sequence"/>
</dbReference>
<keyword evidence="3" id="KW-1185">Reference proteome</keyword>
<dbReference type="EMBL" id="QJKD01000005">
    <property type="protein sequence ID" value="PXX53717.1"/>
    <property type="molecule type" value="Genomic_DNA"/>
</dbReference>
<organism evidence="2 3">
    <name type="scientific">Hungatella effluvii</name>
    <dbReference type="NCBI Taxonomy" id="1096246"/>
    <lineage>
        <taxon>Bacteria</taxon>
        <taxon>Bacillati</taxon>
        <taxon>Bacillota</taxon>
        <taxon>Clostridia</taxon>
        <taxon>Lachnospirales</taxon>
        <taxon>Lachnospiraceae</taxon>
        <taxon>Hungatella</taxon>
    </lineage>
</organism>
<evidence type="ECO:0000313" key="3">
    <source>
        <dbReference type="Proteomes" id="UP000248057"/>
    </source>
</evidence>
<feature type="transmembrane region" description="Helical" evidence="1">
    <location>
        <begin position="7"/>
        <end position="26"/>
    </location>
</feature>
<keyword evidence="1" id="KW-1133">Transmembrane helix</keyword>
<keyword evidence="1" id="KW-0472">Membrane</keyword>
<accession>A0A2V3Y5R6</accession>
<keyword evidence="1" id="KW-0812">Transmembrane</keyword>
<evidence type="ECO:0008006" key="4">
    <source>
        <dbReference type="Google" id="ProtNLM"/>
    </source>
</evidence>